<reference evidence="2" key="1">
    <citation type="submission" date="2022-10" db="EMBL/GenBank/DDBJ databases">
        <title>Bacterial isolates recovered from the One Health project in Brazil.</title>
        <authorList>
            <person name="Valiatti T.B."/>
            <person name="Santos F."/>
            <person name="Cayo R."/>
            <person name="Gales A.C."/>
        </authorList>
    </citation>
    <scope>NUCLEOTIDE SEQUENCE</scope>
    <source>
        <strain evidence="2">PVR188</strain>
    </source>
</reference>
<feature type="domain" description="Phage tail protein C-terminal" evidence="1">
    <location>
        <begin position="305"/>
        <end position="476"/>
    </location>
</feature>
<dbReference type="EMBL" id="JAOWIN010000033">
    <property type="protein sequence ID" value="MDI9095617.1"/>
    <property type="molecule type" value="Genomic_DNA"/>
</dbReference>
<dbReference type="Proteomes" id="UP001159001">
    <property type="component" value="Unassembled WGS sequence"/>
</dbReference>
<sequence>MYNIGTVSTTANSPKITGTGTRWKDNTTLISVGQVVLIENGSNLLINSIYSIESNTALTLAFPVSAKLTNAKYIILTTMIDSISDGVNKATAIAIASEVYTDILNQWMTAQGTIDVELPTGQKIKIRTVAEMDKQLEGKFDKAGGDINGRVTVNSSTIRISGTDDWPGLSIRKKNSEEARIEASNTTTTLLDISYRDTENKRLNTFIIPRKSGTAMTVGEYGIGIAIPAIKTEDIAKDWSTRFITTPGEPSVANSLPWGMGVHIADGTYGAVIHYDPGSKTLKTCSTGKNGAVLASINTVYSTANTTKDSNGNLKAASPIIRVFADHIDPNEEAEGVTLKKLHTGIYQLHGVLGLHSDASWGGINGGITIPCGINQLPLVYALYDVLEKGKPHPFDGRIVEPDEDGDIVLYTSYRQHDLPQNIQYERFKLYPEFLRDATEGEESIPGFDGKVELTPGEPCDIPVGHWVDVRVNMPSNSIYNQKQAEAERLAKLEAERLA</sequence>
<evidence type="ECO:0000313" key="3">
    <source>
        <dbReference type="Proteomes" id="UP001159001"/>
    </source>
</evidence>
<protein>
    <recommendedName>
        <fullName evidence="1">Phage tail protein C-terminal domain-containing protein</fullName>
    </recommendedName>
</protein>
<accession>A0AAW6UP99</accession>
<proteinExistence type="predicted"/>
<dbReference type="InterPro" id="IPR058008">
    <property type="entry name" value="Gp26_C"/>
</dbReference>
<feature type="non-terminal residue" evidence="2">
    <location>
        <position position="499"/>
    </location>
</feature>
<gene>
    <name evidence="2" type="ORF">OGX73_23830</name>
</gene>
<dbReference type="RefSeq" id="WP_283027394.1">
    <property type="nucleotide sequence ID" value="NZ_JAOWIN010000033.1"/>
</dbReference>
<dbReference type="AlphaFoldDB" id="A0AAW6UP99"/>
<comment type="caution">
    <text evidence="2">The sequence shown here is derived from an EMBL/GenBank/DDBJ whole genome shotgun (WGS) entry which is preliminary data.</text>
</comment>
<organism evidence="2 3">
    <name type="scientific">Providencia rettgeri</name>
    <dbReference type="NCBI Taxonomy" id="587"/>
    <lineage>
        <taxon>Bacteria</taxon>
        <taxon>Pseudomonadati</taxon>
        <taxon>Pseudomonadota</taxon>
        <taxon>Gammaproteobacteria</taxon>
        <taxon>Enterobacterales</taxon>
        <taxon>Morganellaceae</taxon>
        <taxon>Providencia</taxon>
    </lineage>
</organism>
<name>A0AAW6UP99_PRORE</name>
<evidence type="ECO:0000313" key="2">
    <source>
        <dbReference type="EMBL" id="MDI9095617.1"/>
    </source>
</evidence>
<evidence type="ECO:0000259" key="1">
    <source>
        <dbReference type="Pfam" id="PF25670"/>
    </source>
</evidence>
<dbReference type="Pfam" id="PF25670">
    <property type="entry name" value="Phage_tail_C_2"/>
    <property type="match status" value="1"/>
</dbReference>